<reference evidence="8 9" key="1">
    <citation type="journal article" date="2021" name="BMC Biol.">
        <title>Horizontally acquired antibacterial genes associated with adaptive radiation of ladybird beetles.</title>
        <authorList>
            <person name="Li H.S."/>
            <person name="Tang X.F."/>
            <person name="Huang Y.H."/>
            <person name="Xu Z.Y."/>
            <person name="Chen M.L."/>
            <person name="Du X.Y."/>
            <person name="Qiu B.Y."/>
            <person name="Chen P.T."/>
            <person name="Zhang W."/>
            <person name="Slipinski A."/>
            <person name="Escalona H.E."/>
            <person name="Waterhouse R.M."/>
            <person name="Zwick A."/>
            <person name="Pang H."/>
        </authorList>
    </citation>
    <scope>NUCLEOTIDE SEQUENCE [LARGE SCALE GENOMIC DNA]</scope>
    <source>
        <strain evidence="8">SYSU2018</strain>
    </source>
</reference>
<dbReference type="PANTHER" id="PTHR10434">
    <property type="entry name" value="1-ACYL-SN-GLYCEROL-3-PHOSPHATE ACYLTRANSFERASE"/>
    <property type="match status" value="1"/>
</dbReference>
<keyword evidence="5" id="KW-0594">Phospholipid biosynthesis</keyword>
<dbReference type="EMBL" id="JABFTP020000103">
    <property type="protein sequence ID" value="KAL3277029.1"/>
    <property type="molecule type" value="Genomic_DNA"/>
</dbReference>
<dbReference type="SMART" id="SM00563">
    <property type="entry name" value="PlsC"/>
    <property type="match status" value="1"/>
</dbReference>
<dbReference type="Proteomes" id="UP001516400">
    <property type="component" value="Unassembled WGS sequence"/>
</dbReference>
<dbReference type="PANTHER" id="PTHR10434:SF11">
    <property type="entry name" value="1-ACYL-SN-GLYCEROL-3-PHOSPHATE ACYLTRANSFERASE"/>
    <property type="match status" value="1"/>
</dbReference>
<dbReference type="EC" id="2.3.1.51" evidence="5"/>
<dbReference type="AlphaFoldDB" id="A0ABD2NEQ2"/>
<keyword evidence="6" id="KW-0812">Transmembrane</keyword>
<proteinExistence type="inferred from homology"/>
<evidence type="ECO:0000256" key="1">
    <source>
        <dbReference type="ARBA" id="ARBA00004728"/>
    </source>
</evidence>
<keyword evidence="9" id="KW-1185">Reference proteome</keyword>
<keyword evidence="6" id="KW-1133">Transmembrane helix</keyword>
<dbReference type="NCBIfam" id="TIGR00530">
    <property type="entry name" value="AGP_acyltrn"/>
    <property type="match status" value="1"/>
</dbReference>
<comment type="caution">
    <text evidence="8">The sequence shown here is derived from an EMBL/GenBank/DDBJ whole genome shotgun (WGS) entry which is preliminary data.</text>
</comment>
<evidence type="ECO:0000256" key="5">
    <source>
        <dbReference type="RuleBase" id="RU361267"/>
    </source>
</evidence>
<comment type="similarity">
    <text evidence="2 5">Belongs to the 1-acyl-sn-glycerol-3-phosphate acyltransferase family.</text>
</comment>
<dbReference type="SUPFAM" id="SSF69593">
    <property type="entry name" value="Glycerol-3-phosphate (1)-acyltransferase"/>
    <property type="match status" value="1"/>
</dbReference>
<accession>A0ABD2NEQ2</accession>
<dbReference type="InterPro" id="IPR004552">
    <property type="entry name" value="AGP_acyltrans"/>
</dbReference>
<evidence type="ECO:0000259" key="7">
    <source>
        <dbReference type="SMART" id="SM00563"/>
    </source>
</evidence>
<gene>
    <name evidence="8" type="ORF">HHI36_012391</name>
</gene>
<keyword evidence="5" id="KW-0443">Lipid metabolism</keyword>
<keyword evidence="3 5" id="KW-0808">Transferase</keyword>
<organism evidence="8 9">
    <name type="scientific">Cryptolaemus montrouzieri</name>
    <dbReference type="NCBI Taxonomy" id="559131"/>
    <lineage>
        <taxon>Eukaryota</taxon>
        <taxon>Metazoa</taxon>
        <taxon>Ecdysozoa</taxon>
        <taxon>Arthropoda</taxon>
        <taxon>Hexapoda</taxon>
        <taxon>Insecta</taxon>
        <taxon>Pterygota</taxon>
        <taxon>Neoptera</taxon>
        <taxon>Endopterygota</taxon>
        <taxon>Coleoptera</taxon>
        <taxon>Polyphaga</taxon>
        <taxon>Cucujiformia</taxon>
        <taxon>Coccinelloidea</taxon>
        <taxon>Coccinellidae</taxon>
        <taxon>Scymninae</taxon>
        <taxon>Scymnini</taxon>
        <taxon>Cryptolaemus</taxon>
    </lineage>
</organism>
<protein>
    <recommendedName>
        <fullName evidence="5">1-acyl-sn-glycerol-3-phosphate acyltransferase</fullName>
        <ecNumber evidence="5">2.3.1.51</ecNumber>
    </recommendedName>
</protein>
<dbReference type="GO" id="GO:0008654">
    <property type="term" value="P:phospholipid biosynthetic process"/>
    <property type="evidence" value="ECO:0007669"/>
    <property type="project" value="UniProtKB-KW"/>
</dbReference>
<comment type="pathway">
    <text evidence="1">Phospholipid metabolism; CDP-diacylglycerol biosynthesis; CDP-diacylglycerol from sn-glycerol 3-phosphate: step 2/3.</text>
</comment>
<keyword evidence="5" id="KW-0444">Lipid biosynthesis</keyword>
<evidence type="ECO:0000256" key="4">
    <source>
        <dbReference type="ARBA" id="ARBA00023315"/>
    </source>
</evidence>
<comment type="domain">
    <text evidence="5">The HXXXXD motif is essential for acyltransferase activity and may constitute the binding site for the phosphate moiety of the glycerol-3-phosphate.</text>
</comment>
<keyword evidence="6" id="KW-0472">Membrane</keyword>
<name>A0ABD2NEQ2_9CUCU</name>
<feature type="domain" description="Phospholipid/glycerol acyltransferase" evidence="7">
    <location>
        <begin position="26"/>
        <end position="143"/>
    </location>
</feature>
<dbReference type="CDD" id="cd07989">
    <property type="entry name" value="LPLAT_AGPAT-like"/>
    <property type="match status" value="1"/>
</dbReference>
<keyword evidence="5" id="KW-1208">Phospholipid metabolism</keyword>
<feature type="transmembrane region" description="Helical" evidence="6">
    <location>
        <begin position="59"/>
        <end position="77"/>
    </location>
</feature>
<evidence type="ECO:0000256" key="3">
    <source>
        <dbReference type="ARBA" id="ARBA00022679"/>
    </source>
</evidence>
<comment type="catalytic activity">
    <reaction evidence="5">
        <text>a 1-acyl-sn-glycero-3-phosphate + an acyl-CoA = a 1,2-diacyl-sn-glycero-3-phosphate + CoA</text>
        <dbReference type="Rhea" id="RHEA:19709"/>
        <dbReference type="ChEBI" id="CHEBI:57287"/>
        <dbReference type="ChEBI" id="CHEBI:57970"/>
        <dbReference type="ChEBI" id="CHEBI:58342"/>
        <dbReference type="ChEBI" id="CHEBI:58608"/>
        <dbReference type="EC" id="2.3.1.51"/>
    </reaction>
</comment>
<evidence type="ECO:0000313" key="9">
    <source>
        <dbReference type="Proteomes" id="UP001516400"/>
    </source>
</evidence>
<evidence type="ECO:0000313" key="8">
    <source>
        <dbReference type="EMBL" id="KAL3277029.1"/>
    </source>
</evidence>
<sequence>MSYINPVIGINWVFRNEQYISEDRSFIVVSNHQSIFDILGQFMLWPVMRKCTVIVKKELFYFWPFGLAAWLAGLIFIPRTNPEKAKAIMAEAGEKIKKEKTKLWIFPEGKRYSDGQIHDFKKGAFHIAIKAQLPILPIVFSHYYFLDHKKKHFDSGTVIANVLPPISTEGKTLDDLDSLLEETRSKMIASFNEINEEINTMKKL</sequence>
<keyword evidence="4 5" id="KW-0012">Acyltransferase</keyword>
<evidence type="ECO:0000256" key="2">
    <source>
        <dbReference type="ARBA" id="ARBA00008655"/>
    </source>
</evidence>
<dbReference type="InterPro" id="IPR002123">
    <property type="entry name" value="Plipid/glycerol_acylTrfase"/>
</dbReference>
<dbReference type="GO" id="GO:0003841">
    <property type="term" value="F:1-acylglycerol-3-phosphate O-acyltransferase activity"/>
    <property type="evidence" value="ECO:0007669"/>
    <property type="project" value="UniProtKB-UniRule"/>
</dbReference>
<evidence type="ECO:0000256" key="6">
    <source>
        <dbReference type="SAM" id="Phobius"/>
    </source>
</evidence>
<dbReference type="Pfam" id="PF01553">
    <property type="entry name" value="Acyltransferase"/>
    <property type="match status" value="1"/>
</dbReference>